<sequence>MFINVTFRSHTRVVGVKRRNVEPLSSGDRVLPISTDKFSGVIVCLMGMTNHQRTWGRKPRLVGENRDSSSRREDHMPDEGSG</sequence>
<protein>
    <submittedName>
        <fullName evidence="2">Uncharacterized protein</fullName>
    </submittedName>
</protein>
<feature type="compositionally biased region" description="Basic and acidic residues" evidence="1">
    <location>
        <begin position="61"/>
        <end position="82"/>
    </location>
</feature>
<comment type="caution">
    <text evidence="2">The sequence shown here is derived from an EMBL/GenBank/DDBJ whole genome shotgun (WGS) entry which is preliminary data.</text>
</comment>
<proteinExistence type="predicted"/>
<keyword evidence="3" id="KW-1185">Reference proteome</keyword>
<dbReference type="AlphaFoldDB" id="A0A8X6SCW5"/>
<gene>
    <name evidence="2" type="ORF">TNCV_4090741</name>
</gene>
<evidence type="ECO:0000256" key="1">
    <source>
        <dbReference type="SAM" id="MobiDB-lite"/>
    </source>
</evidence>
<reference evidence="2" key="1">
    <citation type="submission" date="2020-08" db="EMBL/GenBank/DDBJ databases">
        <title>Multicomponent nature underlies the extraordinary mechanical properties of spider dragline silk.</title>
        <authorList>
            <person name="Kono N."/>
            <person name="Nakamura H."/>
            <person name="Mori M."/>
            <person name="Yoshida Y."/>
            <person name="Ohtoshi R."/>
            <person name="Malay A.D."/>
            <person name="Moran D.A.P."/>
            <person name="Tomita M."/>
            <person name="Numata K."/>
            <person name="Arakawa K."/>
        </authorList>
    </citation>
    <scope>NUCLEOTIDE SEQUENCE</scope>
</reference>
<evidence type="ECO:0000313" key="2">
    <source>
        <dbReference type="EMBL" id="GFY06972.1"/>
    </source>
</evidence>
<dbReference type="EMBL" id="BMAU01021265">
    <property type="protein sequence ID" value="GFY06972.1"/>
    <property type="molecule type" value="Genomic_DNA"/>
</dbReference>
<evidence type="ECO:0000313" key="3">
    <source>
        <dbReference type="Proteomes" id="UP000887159"/>
    </source>
</evidence>
<organism evidence="2 3">
    <name type="scientific">Trichonephila clavipes</name>
    <name type="common">Golden silk orbweaver</name>
    <name type="synonym">Nephila clavipes</name>
    <dbReference type="NCBI Taxonomy" id="2585209"/>
    <lineage>
        <taxon>Eukaryota</taxon>
        <taxon>Metazoa</taxon>
        <taxon>Ecdysozoa</taxon>
        <taxon>Arthropoda</taxon>
        <taxon>Chelicerata</taxon>
        <taxon>Arachnida</taxon>
        <taxon>Araneae</taxon>
        <taxon>Araneomorphae</taxon>
        <taxon>Entelegynae</taxon>
        <taxon>Araneoidea</taxon>
        <taxon>Nephilidae</taxon>
        <taxon>Trichonephila</taxon>
    </lineage>
</organism>
<dbReference type="Proteomes" id="UP000887159">
    <property type="component" value="Unassembled WGS sequence"/>
</dbReference>
<name>A0A8X6SCW5_TRICX</name>
<feature type="region of interest" description="Disordered" evidence="1">
    <location>
        <begin position="56"/>
        <end position="82"/>
    </location>
</feature>
<accession>A0A8X6SCW5</accession>